<dbReference type="RefSeq" id="WP_146660535.1">
    <property type="nucleotide sequence ID" value="NZ_CP019791.1"/>
</dbReference>
<keyword evidence="2" id="KW-1185">Reference proteome</keyword>
<protein>
    <submittedName>
        <fullName evidence="1">Uncharacterized protein</fullName>
    </submittedName>
</protein>
<proteinExistence type="predicted"/>
<dbReference type="Proteomes" id="UP000189674">
    <property type="component" value="Chromosome"/>
</dbReference>
<dbReference type="STRING" id="1936003.STSP2_01094"/>
<organism evidence="1 2">
    <name type="scientific">Anaerohalosphaera lusitana</name>
    <dbReference type="NCBI Taxonomy" id="1936003"/>
    <lineage>
        <taxon>Bacteria</taxon>
        <taxon>Pseudomonadati</taxon>
        <taxon>Planctomycetota</taxon>
        <taxon>Phycisphaerae</taxon>
        <taxon>Sedimentisphaerales</taxon>
        <taxon>Anaerohalosphaeraceae</taxon>
        <taxon>Anaerohalosphaera</taxon>
    </lineage>
</organism>
<accession>A0A1U9NJ29</accession>
<dbReference type="EMBL" id="CP019791">
    <property type="protein sequence ID" value="AQT67942.1"/>
    <property type="molecule type" value="Genomic_DNA"/>
</dbReference>
<dbReference type="OrthoDB" id="280358at2"/>
<dbReference type="KEGG" id="alus:STSP2_01094"/>
<evidence type="ECO:0000313" key="1">
    <source>
        <dbReference type="EMBL" id="AQT67942.1"/>
    </source>
</evidence>
<name>A0A1U9NJ29_9BACT</name>
<reference evidence="2" key="1">
    <citation type="submission" date="2017-02" db="EMBL/GenBank/DDBJ databases">
        <title>Comparative genomics and description of representatives of a novel lineage of planctomycetes thriving in anoxic sediments.</title>
        <authorList>
            <person name="Spring S."/>
            <person name="Bunk B."/>
            <person name="Sproer C."/>
        </authorList>
    </citation>
    <scope>NUCLEOTIDE SEQUENCE [LARGE SCALE GENOMIC DNA]</scope>
    <source>
        <strain evidence="2">ST-NAGAB-D1</strain>
    </source>
</reference>
<gene>
    <name evidence="1" type="ORF">STSP2_01094</name>
</gene>
<sequence length="142" mass="15820">MSVSIKLADAIVAELNGHQFSKAFTAERKLLPEFSLAQLKDLTVTVVPRSVDTTNASRAMRQYEHQVDVGIQKKLTGKVDDELPGLMTLTEEIAEFFACLALPDVPNAVWAGCHNEPIYSPSHLSEHRTFFSILTLTYKVMK</sequence>
<evidence type="ECO:0000313" key="2">
    <source>
        <dbReference type="Proteomes" id="UP000189674"/>
    </source>
</evidence>
<dbReference type="AlphaFoldDB" id="A0A1U9NJ29"/>